<gene>
    <name evidence="2" type="ORF">QQ91_017895</name>
</gene>
<dbReference type="Pfam" id="PF01841">
    <property type="entry name" value="Transglut_core"/>
    <property type="match status" value="1"/>
</dbReference>
<dbReference type="InterPro" id="IPR038765">
    <property type="entry name" value="Papain-like_cys_pep_sf"/>
</dbReference>
<sequence length="287" mass="32260">MRYHISHTTHYLYPEPVKLGAHTVRLRPRSDGSQHLQQFAIALSPEPSKRSELLDIAGNTCLRLWFDSEEIKELRIYTQAEVETVRDNPFDYLSEPWAINAPFDYPQAIAAHLTPYLRPALSATFSPGVVDLAQLLLHEVRGNVGLFLSRLTQTIYEEFQYFHRPEGEPLPGGITLQQKSGSCRDFAVLFMEACQAVGLAARFVSGYQEGDEEQQSRELHAWPEIYIPGGGWRGFDPTHGLAVSDRHIALAAAAHPQNAAPVAGILQPGYFGQSTLKYQIQMQRSFR</sequence>
<reference evidence="2" key="3">
    <citation type="submission" date="2020-02" db="EMBL/GenBank/DDBJ databases">
        <authorList>
            <person name="Sarangi A.N."/>
            <person name="Ghosh S."/>
            <person name="Mukherjee M."/>
            <person name="Tripathy S."/>
        </authorList>
    </citation>
    <scope>NUCLEOTIDE SEQUENCE</scope>
    <source>
        <strain evidence="2">BDU141951</strain>
    </source>
</reference>
<organism evidence="2">
    <name type="scientific">Lyngbya confervoides BDU141951</name>
    <dbReference type="NCBI Taxonomy" id="1574623"/>
    <lineage>
        <taxon>Bacteria</taxon>
        <taxon>Bacillati</taxon>
        <taxon>Cyanobacteriota</taxon>
        <taxon>Cyanophyceae</taxon>
        <taxon>Oscillatoriophycideae</taxon>
        <taxon>Oscillatoriales</taxon>
        <taxon>Microcoleaceae</taxon>
        <taxon>Lyngbya</taxon>
    </lineage>
</organism>
<dbReference type="PANTHER" id="PTHR33490">
    <property type="entry name" value="BLR5614 PROTEIN-RELATED"/>
    <property type="match status" value="1"/>
</dbReference>
<dbReference type="AlphaFoldDB" id="A0A0C1VCN1"/>
<dbReference type="EMBL" id="JTHE02000003">
    <property type="protein sequence ID" value="NEV68974.1"/>
    <property type="molecule type" value="Genomic_DNA"/>
</dbReference>
<protein>
    <submittedName>
        <fullName evidence="2">Transglutaminase family protein</fullName>
    </submittedName>
</protein>
<evidence type="ECO:0000259" key="1">
    <source>
        <dbReference type="SMART" id="SM00460"/>
    </source>
</evidence>
<comment type="caution">
    <text evidence="2">The sequence shown here is derived from an EMBL/GenBank/DDBJ whole genome shotgun (WGS) entry which is preliminary data.</text>
</comment>
<dbReference type="Gene3D" id="3.10.620.30">
    <property type="match status" value="1"/>
</dbReference>
<accession>A0A0C1VCN1</accession>
<dbReference type="InterPro" id="IPR002931">
    <property type="entry name" value="Transglutaminase-like"/>
</dbReference>
<evidence type="ECO:0000313" key="2">
    <source>
        <dbReference type="EMBL" id="NEV68974.1"/>
    </source>
</evidence>
<feature type="domain" description="Transglutaminase-like" evidence="1">
    <location>
        <begin position="175"/>
        <end position="239"/>
    </location>
</feature>
<dbReference type="PANTHER" id="PTHR33490:SF1">
    <property type="entry name" value="SLL1233 PROTEIN"/>
    <property type="match status" value="1"/>
</dbReference>
<dbReference type="SMART" id="SM00460">
    <property type="entry name" value="TGc"/>
    <property type="match status" value="1"/>
</dbReference>
<name>A0A0C1VCN1_9CYAN</name>
<reference evidence="2" key="1">
    <citation type="submission" date="2014-11" db="EMBL/GenBank/DDBJ databases">
        <authorList>
            <person name="Malar M.C."/>
            <person name="Sen D."/>
            <person name="Tripathy S."/>
        </authorList>
    </citation>
    <scope>NUCLEOTIDE SEQUENCE</scope>
    <source>
        <strain evidence="2">BDU141951</strain>
    </source>
</reference>
<dbReference type="SUPFAM" id="SSF54001">
    <property type="entry name" value="Cysteine proteinases"/>
    <property type="match status" value="1"/>
</dbReference>
<reference evidence="2" key="2">
    <citation type="journal article" date="2015" name="Genome Announc.">
        <title>Draft Genome Sequence of Filamentous Marine Cyanobacterium Lyngbya confervoides Strain BDU141951.</title>
        <authorList>
            <person name="Chandrababunaidu M.M."/>
            <person name="Sen D."/>
            <person name="Tripathy S."/>
        </authorList>
    </citation>
    <scope>NUCLEOTIDE SEQUENCE</scope>
    <source>
        <strain evidence="2">BDU141951</strain>
    </source>
</reference>
<dbReference type="Pfam" id="PF08379">
    <property type="entry name" value="Bact_transglu_N"/>
    <property type="match status" value="1"/>
</dbReference>
<proteinExistence type="predicted"/>
<dbReference type="InterPro" id="IPR013589">
    <property type="entry name" value="Bac_transglu_N"/>
</dbReference>